<evidence type="ECO:0000313" key="7">
    <source>
        <dbReference type="EMBL" id="OXS99594.1"/>
    </source>
</evidence>
<comment type="function">
    <text evidence="3">Lytic transglycosylase with a strong preference for naked glycan strands that lack stem peptides.</text>
</comment>
<evidence type="ECO:0000256" key="1">
    <source>
        <dbReference type="ARBA" id="ARBA00023239"/>
    </source>
</evidence>
<feature type="region of interest" description="Disordered" evidence="5">
    <location>
        <begin position="1"/>
        <end position="65"/>
    </location>
</feature>
<keyword evidence="2 3" id="KW-0961">Cell wall biogenesis/degradation</keyword>
<dbReference type="NCBIfam" id="TIGR00413">
    <property type="entry name" value="rlpA"/>
    <property type="match status" value="1"/>
</dbReference>
<dbReference type="Proteomes" id="UP000215405">
    <property type="component" value="Unassembled WGS sequence"/>
</dbReference>
<protein>
    <recommendedName>
        <fullName evidence="3">Endolytic peptidoglycan transglycosylase RlpA</fullName>
        <ecNumber evidence="3">4.2.2.-</ecNumber>
    </recommendedName>
</protein>
<evidence type="ECO:0000256" key="2">
    <source>
        <dbReference type="ARBA" id="ARBA00023316"/>
    </source>
</evidence>
<organism evidence="7 8">
    <name type="scientific">Notoacmeibacter marinus</name>
    <dbReference type="NCBI Taxonomy" id="1876515"/>
    <lineage>
        <taxon>Bacteria</taxon>
        <taxon>Pseudomonadati</taxon>
        <taxon>Pseudomonadota</taxon>
        <taxon>Alphaproteobacteria</taxon>
        <taxon>Hyphomicrobiales</taxon>
        <taxon>Notoacmeibacteraceae</taxon>
        <taxon>Notoacmeibacter</taxon>
    </lineage>
</organism>
<dbReference type="GO" id="GO:0009279">
    <property type="term" value="C:cell outer membrane"/>
    <property type="evidence" value="ECO:0007669"/>
    <property type="project" value="TreeGrafter"/>
</dbReference>
<dbReference type="InterPro" id="IPR012997">
    <property type="entry name" value="RplA"/>
</dbReference>
<dbReference type="GO" id="GO:0071555">
    <property type="term" value="P:cell wall organization"/>
    <property type="evidence" value="ECO:0007669"/>
    <property type="project" value="UniProtKB-KW"/>
</dbReference>
<dbReference type="EMBL" id="NBYO01000003">
    <property type="protein sequence ID" value="OXS99594.1"/>
    <property type="molecule type" value="Genomic_DNA"/>
</dbReference>
<sequence>MASPDTLATSEQGQSSDPKKSVAGEKLALVEEGKSGSTKALENAVGASVASATEPRTRLRRGGGSYKIGKPYKIRGRLYVPKDEPGYSRMGRASWYGPGFHGRMTANGEIFDQDALTAAHTTLPLPSYARVTNMKNGRSVVVRINDRGPYAHDRVADLSKKAATMLGFHRAGHTQIKLEYLGKAPLEGSDKGKLLASYSEDADAPAQLPGAAMAVAMAGQIRDGVEAVGNGVASLQKSAAKLLPGVPKRREGDQIDARDLSTEVQRERFGREAVAHPLGYAARPLARPVAFDRILTTASPE</sequence>
<evidence type="ECO:0000259" key="6">
    <source>
        <dbReference type="Pfam" id="PF03330"/>
    </source>
</evidence>
<gene>
    <name evidence="3" type="primary">rlpA</name>
    <name evidence="7" type="ORF">B7H23_12715</name>
</gene>
<evidence type="ECO:0000256" key="5">
    <source>
        <dbReference type="SAM" id="MobiDB-lite"/>
    </source>
</evidence>
<dbReference type="Pfam" id="PF03330">
    <property type="entry name" value="DPBB_1"/>
    <property type="match status" value="1"/>
</dbReference>
<accession>A0A231UUI4</accession>
<dbReference type="InterPro" id="IPR034718">
    <property type="entry name" value="RlpA"/>
</dbReference>
<evidence type="ECO:0000313" key="8">
    <source>
        <dbReference type="Proteomes" id="UP000215405"/>
    </source>
</evidence>
<keyword evidence="1 3" id="KW-0456">Lyase</keyword>
<feature type="compositionally biased region" description="Polar residues" evidence="5">
    <location>
        <begin position="1"/>
        <end position="16"/>
    </location>
</feature>
<dbReference type="InterPro" id="IPR009009">
    <property type="entry name" value="RlpA-like_DPBB"/>
</dbReference>
<dbReference type="Gene3D" id="2.40.40.10">
    <property type="entry name" value="RlpA-like domain"/>
    <property type="match status" value="1"/>
</dbReference>
<comment type="similarity">
    <text evidence="3 4">Belongs to the RlpA family.</text>
</comment>
<dbReference type="GO" id="GO:0000270">
    <property type="term" value="P:peptidoglycan metabolic process"/>
    <property type="evidence" value="ECO:0007669"/>
    <property type="project" value="UniProtKB-UniRule"/>
</dbReference>
<evidence type="ECO:0000256" key="4">
    <source>
        <dbReference type="RuleBase" id="RU003495"/>
    </source>
</evidence>
<dbReference type="HAMAP" id="MF_02071">
    <property type="entry name" value="RlpA"/>
    <property type="match status" value="1"/>
</dbReference>
<name>A0A231UUI4_9HYPH</name>
<keyword evidence="8" id="KW-1185">Reference proteome</keyword>
<dbReference type="GO" id="GO:0008932">
    <property type="term" value="F:lytic endotransglycosylase activity"/>
    <property type="evidence" value="ECO:0007669"/>
    <property type="project" value="UniProtKB-UniRule"/>
</dbReference>
<dbReference type="PANTHER" id="PTHR34183">
    <property type="entry name" value="ENDOLYTIC PEPTIDOGLYCAN TRANSGLYCOSYLASE RLPA"/>
    <property type="match status" value="1"/>
</dbReference>
<comment type="caution">
    <text evidence="7">The sequence shown here is derived from an EMBL/GenBank/DDBJ whole genome shotgun (WGS) entry which is preliminary data.</text>
</comment>
<dbReference type="PANTHER" id="PTHR34183:SF1">
    <property type="entry name" value="ENDOLYTIC PEPTIDOGLYCAN TRANSGLYCOSYLASE RLPA"/>
    <property type="match status" value="1"/>
</dbReference>
<dbReference type="SUPFAM" id="SSF50685">
    <property type="entry name" value="Barwin-like endoglucanases"/>
    <property type="match status" value="1"/>
</dbReference>
<feature type="domain" description="RlpA-like protein double-psi beta-barrel" evidence="6">
    <location>
        <begin position="90"/>
        <end position="177"/>
    </location>
</feature>
<reference evidence="8" key="1">
    <citation type="journal article" date="2017" name="Int. J. Syst. Evol. Microbiol.">
        <title>Notoacmeibacter marinus gen. nov., sp. nov., isolated from the gut of a limpet and proposal of Notoacmeibacteraceae fam. nov. in the order Rhizobiales of the class Alphaproteobacteria.</title>
        <authorList>
            <person name="Huang Z."/>
            <person name="Guo F."/>
            <person name="Lai Q."/>
        </authorList>
    </citation>
    <scope>NUCLEOTIDE SEQUENCE [LARGE SCALE GENOMIC DNA]</scope>
    <source>
        <strain evidence="8">XMTR2A4</strain>
    </source>
</reference>
<dbReference type="EC" id="4.2.2.-" evidence="3"/>
<dbReference type="AlphaFoldDB" id="A0A231UUI4"/>
<dbReference type="CDD" id="cd22268">
    <property type="entry name" value="DPBB_RlpA-like"/>
    <property type="match status" value="1"/>
</dbReference>
<feature type="compositionally biased region" description="Basic and acidic residues" evidence="5">
    <location>
        <begin position="17"/>
        <end position="34"/>
    </location>
</feature>
<proteinExistence type="inferred from homology"/>
<dbReference type="InterPro" id="IPR036908">
    <property type="entry name" value="RlpA-like_sf"/>
</dbReference>
<evidence type="ECO:0000256" key="3">
    <source>
        <dbReference type="HAMAP-Rule" id="MF_02071"/>
    </source>
</evidence>